<dbReference type="PIRSF" id="PIRSF030850">
    <property type="entry name" value="UCP030850"/>
    <property type="match status" value="1"/>
</dbReference>
<dbReference type="Gene3D" id="1.10.30.50">
    <property type="match status" value="1"/>
</dbReference>
<keyword evidence="3" id="KW-0378">Hydrolase</keyword>
<dbReference type="CDD" id="cd00085">
    <property type="entry name" value="HNHc"/>
    <property type="match status" value="1"/>
</dbReference>
<evidence type="ECO:0000313" key="3">
    <source>
        <dbReference type="EMBL" id="EFI33108.1"/>
    </source>
</evidence>
<keyword evidence="4" id="KW-1185">Reference proteome</keyword>
<dbReference type="RefSeq" id="WP_008871800.1">
    <property type="nucleotide sequence ID" value="NZ_ACJN02000004.1"/>
</dbReference>
<comment type="caution">
    <text evidence="3">The sequence shown here is derived from an EMBL/GenBank/DDBJ whole genome shotgun (WGS) entry which is preliminary data.</text>
</comment>
<gene>
    <name evidence="3" type="ORF">Dthio_PD0423</name>
</gene>
<dbReference type="Pfam" id="PF13391">
    <property type="entry name" value="HNH_2"/>
    <property type="match status" value="1"/>
</dbReference>
<reference evidence="3" key="1">
    <citation type="submission" date="2010-05" db="EMBL/GenBank/DDBJ databases">
        <title>The draft genome of Desulfonatronospira thiodismutans ASO3-1.</title>
        <authorList>
            <consortium name="US DOE Joint Genome Institute (JGI-PGF)"/>
            <person name="Lucas S."/>
            <person name="Copeland A."/>
            <person name="Lapidus A."/>
            <person name="Cheng J.-F."/>
            <person name="Bruce D."/>
            <person name="Goodwin L."/>
            <person name="Pitluck S."/>
            <person name="Chertkov O."/>
            <person name="Brettin T."/>
            <person name="Detter J.C."/>
            <person name="Han C."/>
            <person name="Land M.L."/>
            <person name="Hauser L."/>
            <person name="Kyrpides N."/>
            <person name="Mikhailova N."/>
            <person name="Muyzer G."/>
            <person name="Woyke T."/>
        </authorList>
    </citation>
    <scope>NUCLEOTIDE SEQUENCE [LARGE SCALE GENOMIC DNA]</scope>
    <source>
        <strain evidence="3">ASO3-1</strain>
    </source>
</reference>
<dbReference type="OrthoDB" id="9790459at2"/>
<sequence length="318" mass="36601">MTSDYLQKLARLRTDANRSRWTEVTAHRAPHKPFLLLSVMDLAAQGELTSPFIEPGFDLIERFARYWDLVRPPSGKCNMAYPFFHMRSEGFWHLVPGPGKENQVHEGITSSITRLKTVVLGAELDPELFQLISEHKSREELRAVVLHTYFAPEVREKLLLEASENQQAYEYSRKLLKAAEKTLPYGSDKPANIRDQGFRKAVMTLYAHRCALCGIRMLTPEGHTIVEAAHIRPWSDTSDDRPANGMALCRLCHWSFDRGFMGVGKEYEVLISPLSRQEHNNPGPIMTLDHRPIFKPSDERHIPDQECLGWHRREVFRT</sequence>
<dbReference type="EMBL" id="ACJN02000004">
    <property type="protein sequence ID" value="EFI33108.1"/>
    <property type="molecule type" value="Genomic_DNA"/>
</dbReference>
<organism evidence="3 4">
    <name type="scientific">Desulfonatronospira thiodismutans ASO3-1</name>
    <dbReference type="NCBI Taxonomy" id="555779"/>
    <lineage>
        <taxon>Bacteria</taxon>
        <taxon>Pseudomonadati</taxon>
        <taxon>Thermodesulfobacteriota</taxon>
        <taxon>Desulfovibrionia</taxon>
        <taxon>Desulfovibrionales</taxon>
        <taxon>Desulfonatronovibrionaceae</taxon>
        <taxon>Desulfonatronospira</taxon>
    </lineage>
</organism>
<evidence type="ECO:0000259" key="1">
    <source>
        <dbReference type="Pfam" id="PF13391"/>
    </source>
</evidence>
<dbReference type="Pfam" id="PF26340">
    <property type="entry name" value="DNA-SBD_ScoMcrA"/>
    <property type="match status" value="1"/>
</dbReference>
<feature type="domain" description="HNH nuclease" evidence="1">
    <location>
        <begin position="210"/>
        <end position="262"/>
    </location>
</feature>
<keyword evidence="3" id="KW-0255">Endonuclease</keyword>
<dbReference type="InterPro" id="IPR058813">
    <property type="entry name" value="DNA-SBD_ScoMcrA"/>
</dbReference>
<evidence type="ECO:0000313" key="4">
    <source>
        <dbReference type="Proteomes" id="UP000005496"/>
    </source>
</evidence>
<protein>
    <submittedName>
        <fullName evidence="3">Restriction endonuclease</fullName>
    </submittedName>
</protein>
<name>D6SU17_9BACT</name>
<evidence type="ECO:0000259" key="2">
    <source>
        <dbReference type="Pfam" id="PF26340"/>
    </source>
</evidence>
<dbReference type="eggNOG" id="COG3440">
    <property type="taxonomic scope" value="Bacteria"/>
</dbReference>
<dbReference type="InterPro" id="IPR003615">
    <property type="entry name" value="HNH_nuc"/>
</dbReference>
<dbReference type="Proteomes" id="UP000005496">
    <property type="component" value="Unassembled WGS sequence"/>
</dbReference>
<dbReference type="AlphaFoldDB" id="D6SU17"/>
<accession>D6SU17</accession>
<dbReference type="GO" id="GO:0004519">
    <property type="term" value="F:endonuclease activity"/>
    <property type="evidence" value="ECO:0007669"/>
    <property type="project" value="UniProtKB-KW"/>
</dbReference>
<feature type="domain" description="ScoMcrA-like DNA sulfur-binding" evidence="2">
    <location>
        <begin position="24"/>
        <end position="160"/>
    </location>
</feature>
<keyword evidence="3" id="KW-0540">Nuclease</keyword>
<proteinExistence type="predicted"/>
<dbReference type="InterPro" id="IPR011396">
    <property type="entry name" value="PT_DNA_restrict"/>
</dbReference>